<keyword evidence="1" id="KW-1133">Transmembrane helix</keyword>
<dbReference type="EMBL" id="JBEPLZ010000051">
    <property type="protein sequence ID" value="MET3574042.1"/>
    <property type="molecule type" value="Genomic_DNA"/>
</dbReference>
<name>A0ABV2G7J5_9FIRM</name>
<comment type="caution">
    <text evidence="2">The sequence shown here is derived from an EMBL/GenBank/DDBJ whole genome shotgun (WGS) entry which is preliminary data.</text>
</comment>
<accession>A0ABV2G7J5</accession>
<evidence type="ECO:0000313" key="3">
    <source>
        <dbReference type="Proteomes" id="UP001549200"/>
    </source>
</evidence>
<protein>
    <recommendedName>
        <fullName evidence="4">Secreted protein</fullName>
    </recommendedName>
</protein>
<reference evidence="2 3" key="1">
    <citation type="submission" date="2024-06" db="EMBL/GenBank/DDBJ databases">
        <title>Genomic Encyclopedia of Type Strains, Phase IV (KMG-IV): sequencing the most valuable type-strain genomes for metagenomic binning, comparative biology and taxonomic classification.</title>
        <authorList>
            <person name="Goeker M."/>
        </authorList>
    </citation>
    <scope>NUCLEOTIDE SEQUENCE [LARGE SCALE GENOMIC DNA]</scope>
    <source>
        <strain evidence="2 3">DSM 19261</strain>
    </source>
</reference>
<evidence type="ECO:0008006" key="4">
    <source>
        <dbReference type="Google" id="ProtNLM"/>
    </source>
</evidence>
<sequence>MDVDVVVDVIVVVLAAAVLAADAATIAAAIITAAIIAVVVETADVDAAITAIAADAVTSVQAPGARHTAKASATDTGRALMMPAGAGQAAFLSPGLRKQNPMAAAAEIKLLI</sequence>
<dbReference type="Proteomes" id="UP001549200">
    <property type="component" value="Unassembled WGS sequence"/>
</dbReference>
<evidence type="ECO:0000256" key="1">
    <source>
        <dbReference type="SAM" id="Phobius"/>
    </source>
</evidence>
<proteinExistence type="predicted"/>
<keyword evidence="1" id="KW-0812">Transmembrane</keyword>
<evidence type="ECO:0000313" key="2">
    <source>
        <dbReference type="EMBL" id="MET3574042.1"/>
    </source>
</evidence>
<dbReference type="RefSeq" id="WP_040416369.1">
    <property type="nucleotide sequence ID" value="NZ_JADMXC010000006.1"/>
</dbReference>
<organism evidence="2 3">
    <name type="scientific">Enterocloster citroniae</name>
    <dbReference type="NCBI Taxonomy" id="358743"/>
    <lineage>
        <taxon>Bacteria</taxon>
        <taxon>Bacillati</taxon>
        <taxon>Bacillota</taxon>
        <taxon>Clostridia</taxon>
        <taxon>Lachnospirales</taxon>
        <taxon>Lachnospiraceae</taxon>
        <taxon>Enterocloster</taxon>
    </lineage>
</organism>
<gene>
    <name evidence="2" type="ORF">ABID13_005710</name>
</gene>
<keyword evidence="1" id="KW-0472">Membrane</keyword>
<feature type="transmembrane region" description="Helical" evidence="1">
    <location>
        <begin position="12"/>
        <end position="40"/>
    </location>
</feature>
<keyword evidence="3" id="KW-1185">Reference proteome</keyword>